<dbReference type="Gene3D" id="3.30.1150.10">
    <property type="match status" value="1"/>
</dbReference>
<dbReference type="PANTHER" id="PTHR34978:SF3">
    <property type="entry name" value="SLR0241 PROTEIN"/>
    <property type="match status" value="1"/>
</dbReference>
<dbReference type="InterPro" id="IPR008969">
    <property type="entry name" value="CarboxyPept-like_regulatory"/>
</dbReference>
<keyword evidence="5" id="KW-1185">Reference proteome</keyword>
<feature type="transmembrane region" description="Helical" evidence="1">
    <location>
        <begin position="6"/>
        <end position="22"/>
    </location>
</feature>
<feature type="domain" description="TonB C-terminal" evidence="2">
    <location>
        <begin position="421"/>
        <end position="478"/>
    </location>
</feature>
<dbReference type="Pfam" id="PF03544">
    <property type="entry name" value="TonB_C"/>
    <property type="match status" value="1"/>
</dbReference>
<dbReference type="RefSeq" id="WP_123897443.1">
    <property type="nucleotide sequence ID" value="NZ_RPFJ01000009.1"/>
</dbReference>
<dbReference type="GO" id="GO:0055085">
    <property type="term" value="P:transmembrane transport"/>
    <property type="evidence" value="ECO:0007669"/>
    <property type="project" value="InterPro"/>
</dbReference>
<dbReference type="EMBL" id="RPFJ01000009">
    <property type="protein sequence ID" value="RPD97721.1"/>
    <property type="molecule type" value="Genomic_DNA"/>
</dbReference>
<name>A0A3N4NN89_9FLAO</name>
<dbReference type="InterPro" id="IPR052173">
    <property type="entry name" value="Beta-lactam_resp_regulator"/>
</dbReference>
<feature type="transmembrane region" description="Helical" evidence="1">
    <location>
        <begin position="85"/>
        <end position="108"/>
    </location>
</feature>
<dbReference type="OrthoDB" id="1522859at2"/>
<gene>
    <name evidence="4" type="ORF">EGM88_07980</name>
</gene>
<keyword evidence="1" id="KW-0812">Transmembrane</keyword>
<proteinExistence type="predicted"/>
<dbReference type="SUPFAM" id="SSF49464">
    <property type="entry name" value="Carboxypeptidase regulatory domain-like"/>
    <property type="match status" value="1"/>
</dbReference>
<comment type="caution">
    <text evidence="4">The sequence shown here is derived from an EMBL/GenBank/DDBJ whole genome shotgun (WGS) entry which is preliminary data.</text>
</comment>
<evidence type="ECO:0000313" key="5">
    <source>
        <dbReference type="Proteomes" id="UP000270856"/>
    </source>
</evidence>
<organism evidence="4 5">
    <name type="scientific">Aureibaculum marinum</name>
    <dbReference type="NCBI Taxonomy" id="2487930"/>
    <lineage>
        <taxon>Bacteria</taxon>
        <taxon>Pseudomonadati</taxon>
        <taxon>Bacteroidota</taxon>
        <taxon>Flavobacteriia</taxon>
        <taxon>Flavobacteriales</taxon>
        <taxon>Flavobacteriaceae</taxon>
        <taxon>Aureibaculum</taxon>
    </lineage>
</organism>
<evidence type="ECO:0000259" key="2">
    <source>
        <dbReference type="Pfam" id="PF03544"/>
    </source>
</evidence>
<dbReference type="SUPFAM" id="SSF74653">
    <property type="entry name" value="TolA/TonB C-terminal domain"/>
    <property type="match status" value="1"/>
</dbReference>
<accession>A0A3N4NN89</accession>
<dbReference type="InterPro" id="IPR037682">
    <property type="entry name" value="TonB_C"/>
</dbReference>
<evidence type="ECO:0000313" key="4">
    <source>
        <dbReference type="EMBL" id="RPD97721.1"/>
    </source>
</evidence>
<dbReference type="Proteomes" id="UP000270856">
    <property type="component" value="Unassembled WGS sequence"/>
</dbReference>
<dbReference type="PANTHER" id="PTHR34978">
    <property type="entry name" value="POSSIBLE SENSOR-TRANSDUCER PROTEIN BLAR"/>
    <property type="match status" value="1"/>
</dbReference>
<keyword evidence="1" id="KW-1133">Transmembrane helix</keyword>
<evidence type="ECO:0000256" key="1">
    <source>
        <dbReference type="SAM" id="Phobius"/>
    </source>
</evidence>
<feature type="domain" description="Peptidase M56" evidence="3">
    <location>
        <begin position="153"/>
        <end position="250"/>
    </location>
</feature>
<dbReference type="Pfam" id="PF05569">
    <property type="entry name" value="Peptidase_M56"/>
    <property type="match status" value="1"/>
</dbReference>
<keyword evidence="1" id="KW-0472">Membrane</keyword>
<protein>
    <submittedName>
        <fullName evidence="4">BlaR1 peptidase M56 family protein</fullName>
    </submittedName>
</protein>
<dbReference type="Pfam" id="PF13715">
    <property type="entry name" value="CarbopepD_reg_2"/>
    <property type="match status" value="1"/>
</dbReference>
<dbReference type="InterPro" id="IPR008756">
    <property type="entry name" value="Peptidase_M56"/>
</dbReference>
<sequence>MLDYIIKVLLFQTLFLAVYDIFLKRETFFQWNRVYLMATSVLAYVIPLIKINNVQEFIPQEYVVLLPEVVLNPAVVIKQQMNQPVTFFLVLKVVFWLGFTVASVLFLIKLYKVIKLIVANDIEYTSNYYLVWLQNNKAFSFFNYIFLGKESNNKAQIIEHELVHVQQKHSLDLLFFELQKIVFWFNPYSYLYQARISELHEFIADSKAIKIENKANYFNHLLSETFGVQNISFINPFFKQSLLKKRILMLNKKKSKQILKFKYVLLVPILMGMLLYTSCEKSEPILENDNELEELLERDPKTEKFIDERLDKIIEELDKLKNLTDIDSEKKNEIREQLYRYLLEKREQRKIYGVMETQQIDETFEGEDVPFAIIENAPIFPDCENAEDNKKCLQESIQKFVLQKFNTNLAKDLGLDPGKKRVITTFKIGKEGNIEDVKARGPHQALEDEAIRVVSSLPKMIPGEHQGEKVAVKYALPITLMIADKESAQEEMVLESKPSVQASIDHSVNSGVISGNVKGLVSGKLMGLPGVTIFIKGTDKVAVTDFDGNFKIKAAKGEILLINFKGLPSTEIKISENNNYIVTL</sequence>
<dbReference type="AlphaFoldDB" id="A0A3N4NN89"/>
<reference evidence="4 5" key="1">
    <citation type="submission" date="2018-11" db="EMBL/GenBank/DDBJ databases">
        <title>Aureibaculum marinum gen. nov., sp. nov., a member of the family Flavobacteriaceae isolated from the Bohai Sea.</title>
        <authorList>
            <person name="Ji X."/>
        </authorList>
    </citation>
    <scope>NUCLEOTIDE SEQUENCE [LARGE SCALE GENOMIC DNA]</scope>
    <source>
        <strain evidence="4 5">BH-SD17</strain>
    </source>
</reference>
<evidence type="ECO:0000259" key="3">
    <source>
        <dbReference type="Pfam" id="PF05569"/>
    </source>
</evidence>